<dbReference type="KEGG" id="cuh:BJN34_28330"/>
<reference evidence="2" key="1">
    <citation type="submission" date="2017-02" db="EMBL/GenBank/DDBJ databases">
        <title>Complete genome sequence of Cupriavidus necator strain NH9, a 3-chlorobenzoate degrader.</title>
        <authorList>
            <person name="Moriuchi R."/>
            <person name="Dohra H."/>
            <person name="Ogawa N."/>
        </authorList>
    </citation>
    <scope>NUCLEOTIDE SEQUENCE [LARGE SCALE GENOMIC DNA]</scope>
    <source>
        <strain evidence="2">NH9</strain>
    </source>
</reference>
<dbReference type="Proteomes" id="UP000189627">
    <property type="component" value="Chromosome 2"/>
</dbReference>
<dbReference type="OrthoDB" id="6710339at2"/>
<dbReference type="AlphaFoldDB" id="A0A1U9UYH6"/>
<dbReference type="EMBL" id="CP017758">
    <property type="protein sequence ID" value="AQV97778.1"/>
    <property type="molecule type" value="Genomic_DNA"/>
</dbReference>
<protein>
    <submittedName>
        <fullName evidence="1">Uncharacterized protein</fullName>
    </submittedName>
</protein>
<proteinExistence type="predicted"/>
<evidence type="ECO:0000313" key="2">
    <source>
        <dbReference type="Proteomes" id="UP000189627"/>
    </source>
</evidence>
<sequence length="99" mass="10611">MRFNTKVQVLGMKSSKGSMDNGQTYDSTKAYIVTPLDASKGTAKGMAAGEYNIGTSDEFAKYEKLPFPFMADADMEIVSNGKTSKTIVHSLVPVPAPKA</sequence>
<organism evidence="1 2">
    <name type="scientific">Cupriavidus necator</name>
    <name type="common">Alcaligenes eutrophus</name>
    <name type="synonym">Ralstonia eutropha</name>
    <dbReference type="NCBI Taxonomy" id="106590"/>
    <lineage>
        <taxon>Bacteria</taxon>
        <taxon>Pseudomonadati</taxon>
        <taxon>Pseudomonadota</taxon>
        <taxon>Betaproteobacteria</taxon>
        <taxon>Burkholderiales</taxon>
        <taxon>Burkholderiaceae</taxon>
        <taxon>Cupriavidus</taxon>
    </lineage>
</organism>
<evidence type="ECO:0000313" key="1">
    <source>
        <dbReference type="EMBL" id="AQV97778.1"/>
    </source>
</evidence>
<gene>
    <name evidence="1" type="ORF">BJN34_28330</name>
</gene>
<name>A0A1U9UYH6_CUPNE</name>
<accession>A0A1U9UYH6</accession>
<dbReference type="RefSeq" id="WP_078200115.1">
    <property type="nucleotide sequence ID" value="NZ_CP017758.1"/>
</dbReference>